<proteinExistence type="predicted"/>
<evidence type="ECO:0000313" key="3">
    <source>
        <dbReference type="Proteomes" id="UP001275436"/>
    </source>
</evidence>
<dbReference type="Gene3D" id="3.40.220.10">
    <property type="entry name" value="Leucine Aminopeptidase, subunit E, domain 1"/>
    <property type="match status" value="1"/>
</dbReference>
<feature type="domain" description="Macro" evidence="1">
    <location>
        <begin position="1"/>
        <end position="182"/>
    </location>
</feature>
<name>A0ABQ5TPA8_9BACI</name>
<sequence length="185" mass="20291">MKRNINDNTLEIVVGDITKEATNVIVNAANGSLLGGGGVDGAIHQAAGPKLVKACQEVRNHELNGEELPTGEVIITSGFQLSARFIIHTVGPIWNQTPDLQEELLANCYRNALELVKVNKLSSISFPSISTGVYGYPIHEAATIALQTIIQFLQENHIGLVKIVLFSDKDYNIYQEKFQHLVEKI</sequence>
<organism evidence="2 3">
    <name type="scientific">Oceanobacillus kimchii</name>
    <dbReference type="NCBI Taxonomy" id="746691"/>
    <lineage>
        <taxon>Bacteria</taxon>
        <taxon>Bacillati</taxon>
        <taxon>Bacillota</taxon>
        <taxon>Bacilli</taxon>
        <taxon>Bacillales</taxon>
        <taxon>Bacillaceae</taxon>
        <taxon>Oceanobacillus</taxon>
    </lineage>
</organism>
<protein>
    <submittedName>
        <fullName evidence="2">Macro domain-containing protein</fullName>
    </submittedName>
</protein>
<dbReference type="EMBL" id="BSKO01000001">
    <property type="protein sequence ID" value="GLO66955.1"/>
    <property type="molecule type" value="Genomic_DNA"/>
</dbReference>
<comment type="caution">
    <text evidence="2">The sequence shown here is derived from an EMBL/GenBank/DDBJ whole genome shotgun (WGS) entry which is preliminary data.</text>
</comment>
<reference evidence="2 3" key="1">
    <citation type="submission" date="2023-02" db="EMBL/GenBank/DDBJ databases">
        <title>Oceanobacillus kimchii IFOP_LL358 isolated form Alexandrium catenella lab strain.</title>
        <authorList>
            <person name="Gajardo G."/>
            <person name="Ueki S."/>
            <person name="Maruyama F."/>
        </authorList>
    </citation>
    <scope>NUCLEOTIDE SEQUENCE [LARGE SCALE GENOMIC DNA]</scope>
    <source>
        <strain evidence="2 3">IFOP_LL358</strain>
    </source>
</reference>
<dbReference type="PANTHER" id="PTHR11106:SF27">
    <property type="entry name" value="MACRO DOMAIN-CONTAINING PROTEIN"/>
    <property type="match status" value="1"/>
</dbReference>
<dbReference type="Proteomes" id="UP001275436">
    <property type="component" value="Unassembled WGS sequence"/>
</dbReference>
<dbReference type="PANTHER" id="PTHR11106">
    <property type="entry name" value="GANGLIOSIDE INDUCED DIFFERENTIATION ASSOCIATED PROTEIN 2-RELATED"/>
    <property type="match status" value="1"/>
</dbReference>
<accession>A0ABQ5TPA8</accession>
<dbReference type="Pfam" id="PF01661">
    <property type="entry name" value="Macro"/>
    <property type="match status" value="1"/>
</dbReference>
<dbReference type="SMART" id="SM00506">
    <property type="entry name" value="A1pp"/>
    <property type="match status" value="1"/>
</dbReference>
<dbReference type="InterPro" id="IPR043472">
    <property type="entry name" value="Macro_dom-like"/>
</dbReference>
<evidence type="ECO:0000259" key="1">
    <source>
        <dbReference type="PROSITE" id="PS51154"/>
    </source>
</evidence>
<dbReference type="InterPro" id="IPR002589">
    <property type="entry name" value="Macro_dom"/>
</dbReference>
<gene>
    <name evidence="2" type="ORF">MACH08_27390</name>
</gene>
<dbReference type="RefSeq" id="WP_017797402.1">
    <property type="nucleotide sequence ID" value="NZ_BSKO01000001.1"/>
</dbReference>
<dbReference type="SUPFAM" id="SSF52949">
    <property type="entry name" value="Macro domain-like"/>
    <property type="match status" value="1"/>
</dbReference>
<keyword evidence="3" id="KW-1185">Reference proteome</keyword>
<dbReference type="PROSITE" id="PS51154">
    <property type="entry name" value="MACRO"/>
    <property type="match status" value="1"/>
</dbReference>
<dbReference type="NCBIfam" id="NF001664">
    <property type="entry name" value="PRK00431.1-6"/>
    <property type="match status" value="1"/>
</dbReference>
<evidence type="ECO:0000313" key="2">
    <source>
        <dbReference type="EMBL" id="GLO66955.1"/>
    </source>
</evidence>
<dbReference type="CDD" id="cd02908">
    <property type="entry name" value="Macro_OAADPr_deacetylase"/>
    <property type="match status" value="1"/>
</dbReference>